<evidence type="ECO:0000259" key="12">
    <source>
        <dbReference type="PROSITE" id="PS50969"/>
    </source>
</evidence>
<feature type="compositionally biased region" description="Polar residues" evidence="10">
    <location>
        <begin position="323"/>
        <end position="333"/>
    </location>
</feature>
<dbReference type="CDD" id="cd07521">
    <property type="entry name" value="HAD_FCP1-like"/>
    <property type="match status" value="1"/>
</dbReference>
<evidence type="ECO:0000256" key="10">
    <source>
        <dbReference type="SAM" id="MobiDB-lite"/>
    </source>
</evidence>
<dbReference type="InterPro" id="IPR001357">
    <property type="entry name" value="BRCT_dom"/>
</dbReference>
<feature type="compositionally biased region" description="Low complexity" evidence="10">
    <location>
        <begin position="653"/>
        <end position="673"/>
    </location>
</feature>
<comment type="caution">
    <text evidence="13">The sequence shown here is derived from an EMBL/GenBank/DDBJ whole genome shotgun (WGS) entry which is preliminary data.</text>
</comment>
<dbReference type="PROSITE" id="PS50969">
    <property type="entry name" value="FCP1"/>
    <property type="match status" value="1"/>
</dbReference>
<dbReference type="InterPro" id="IPR036420">
    <property type="entry name" value="BRCT_dom_sf"/>
</dbReference>
<feature type="compositionally biased region" description="Basic and acidic residues" evidence="10">
    <location>
        <begin position="397"/>
        <end position="431"/>
    </location>
</feature>
<organism evidence="13 14">
    <name type="scientific">Oedothorax gibbosus</name>
    <dbReference type="NCBI Taxonomy" id="931172"/>
    <lineage>
        <taxon>Eukaryota</taxon>
        <taxon>Metazoa</taxon>
        <taxon>Ecdysozoa</taxon>
        <taxon>Arthropoda</taxon>
        <taxon>Chelicerata</taxon>
        <taxon>Arachnida</taxon>
        <taxon>Araneae</taxon>
        <taxon>Araneomorphae</taxon>
        <taxon>Entelegynae</taxon>
        <taxon>Araneoidea</taxon>
        <taxon>Linyphiidae</taxon>
        <taxon>Erigoninae</taxon>
        <taxon>Oedothorax</taxon>
    </lineage>
</organism>
<reference evidence="13 14" key="1">
    <citation type="journal article" date="2022" name="Nat. Ecol. Evol.">
        <title>A masculinizing supergene underlies an exaggerated male reproductive morph in a spider.</title>
        <authorList>
            <person name="Hendrickx F."/>
            <person name="De Corte Z."/>
            <person name="Sonet G."/>
            <person name="Van Belleghem S.M."/>
            <person name="Kostlbacher S."/>
            <person name="Vangestel C."/>
        </authorList>
    </citation>
    <scope>NUCLEOTIDE SEQUENCE [LARGE SCALE GENOMIC DNA]</scope>
    <source>
        <strain evidence="13">W744_W776</strain>
    </source>
</reference>
<keyword evidence="14" id="KW-1185">Reference proteome</keyword>
<evidence type="ECO:0000256" key="4">
    <source>
        <dbReference type="ARBA" id="ARBA00022912"/>
    </source>
</evidence>
<dbReference type="PANTHER" id="PTHR23081:SF36">
    <property type="entry name" value="RNA POLYMERASE II SUBUNIT A C-TERMINAL DOMAIN PHOSPHATASE"/>
    <property type="match status" value="1"/>
</dbReference>
<comment type="subcellular location">
    <subcellularLocation>
        <location evidence="1 9">Nucleus</location>
    </subcellularLocation>
</comment>
<dbReference type="InterPro" id="IPR036412">
    <property type="entry name" value="HAD-like_sf"/>
</dbReference>
<dbReference type="SMART" id="SM00577">
    <property type="entry name" value="CPDc"/>
    <property type="match status" value="1"/>
</dbReference>
<dbReference type="InterPro" id="IPR039189">
    <property type="entry name" value="Fcp1"/>
</dbReference>
<feature type="compositionally biased region" description="Polar residues" evidence="10">
    <location>
        <begin position="374"/>
        <end position="386"/>
    </location>
</feature>
<keyword evidence="4" id="KW-0904">Protein phosphatase</keyword>
<feature type="region of interest" description="Disordered" evidence="10">
    <location>
        <begin position="605"/>
        <end position="625"/>
    </location>
</feature>
<dbReference type="InterPro" id="IPR023214">
    <property type="entry name" value="HAD_sf"/>
</dbReference>
<feature type="region of interest" description="Disordered" evidence="10">
    <location>
        <begin position="323"/>
        <end position="431"/>
    </location>
</feature>
<name>A0AAV6UDC8_9ARAC</name>
<comment type="catalytic activity">
    <reaction evidence="8 9">
        <text>O-phospho-L-threonyl-[protein] + H2O = L-threonyl-[protein] + phosphate</text>
        <dbReference type="Rhea" id="RHEA:47004"/>
        <dbReference type="Rhea" id="RHEA-COMP:11060"/>
        <dbReference type="Rhea" id="RHEA-COMP:11605"/>
        <dbReference type="ChEBI" id="CHEBI:15377"/>
        <dbReference type="ChEBI" id="CHEBI:30013"/>
        <dbReference type="ChEBI" id="CHEBI:43474"/>
        <dbReference type="ChEBI" id="CHEBI:61977"/>
        <dbReference type="EC" id="3.1.3.16"/>
    </reaction>
</comment>
<dbReference type="PROSITE" id="PS50172">
    <property type="entry name" value="BRCT"/>
    <property type="match status" value="1"/>
</dbReference>
<feature type="region of interest" description="Disordered" evidence="10">
    <location>
        <begin position="650"/>
        <end position="707"/>
    </location>
</feature>
<gene>
    <name evidence="13" type="ORF">JTE90_028276</name>
</gene>
<protein>
    <recommendedName>
        <fullName evidence="6 9">RNA polymerase II subunit A C-terminal domain phosphatase</fullName>
        <ecNumber evidence="2 9">3.1.3.16</ecNumber>
    </recommendedName>
</protein>
<dbReference type="FunFam" id="3.40.50.1000:FF:000040">
    <property type="entry name" value="RNA polymerase II subunit A C-terminal domain phosphatase"/>
    <property type="match status" value="1"/>
</dbReference>
<evidence type="ECO:0000256" key="3">
    <source>
        <dbReference type="ARBA" id="ARBA00022801"/>
    </source>
</evidence>
<dbReference type="Proteomes" id="UP000827092">
    <property type="component" value="Unassembled WGS sequence"/>
</dbReference>
<comment type="function">
    <text evidence="9">This promotes the activity of RNA polymerase II.</text>
</comment>
<dbReference type="InterPro" id="IPR011947">
    <property type="entry name" value="FCP1_euk"/>
</dbReference>
<dbReference type="AlphaFoldDB" id="A0AAV6UDC8"/>
<feature type="compositionally biased region" description="Acidic residues" evidence="10">
    <location>
        <begin position="690"/>
        <end position="699"/>
    </location>
</feature>
<proteinExistence type="predicted"/>
<keyword evidence="3 9" id="KW-0378">Hydrolase</keyword>
<evidence type="ECO:0000256" key="6">
    <source>
        <dbReference type="ARBA" id="ARBA00040602"/>
    </source>
</evidence>
<dbReference type="Gene3D" id="3.40.50.1000">
    <property type="entry name" value="HAD superfamily/HAD-like"/>
    <property type="match status" value="1"/>
</dbReference>
<feature type="domain" description="FCP1 homology" evidence="12">
    <location>
        <begin position="144"/>
        <end position="312"/>
    </location>
</feature>
<evidence type="ECO:0000313" key="13">
    <source>
        <dbReference type="EMBL" id="KAG8181738.1"/>
    </source>
</evidence>
<sequence length="721" mass="81587">MAENMQSYSYEGAKPITLVKWKIRKGSQLSQTVLFHYKQEATNSKEPILKFKSTIGGTVSELVAAEGEVIKPGTELLKFQPCSHPVIMKDLCGECGMDLRQMDRENFEKLTSATTFSMVHIVPELKVSFEQAEKLASDDEDRLLKNKKLVLLVDLDQTLIHTTNDQVPKELPDVHHFQLYGQHSPWYHTKLRPGTQTFLENISKYYELHICTFGARLYAHKIAQILDQDGKFFSHRILSRDECFDATSKTGNLKALFPRGDGMVCIIDDREDVWNFAPNVIRVKPYNYFRNTGDINAPPNKQVGNNPVLPNQNNAAVSKENTITPNQNQASNENKPEETGTLIPNQNNPAPDTAVSNENKVIEPKKGCPETKETMQQNGEAPNSDSTKQKVAIGTDTDNKDIQKIDGNSGEKSEEQNATAEKKDGDVVPEKPIDTYWDDHHADDYLLYLEEILMSVHKTYYEMHSKMIKDKQKGIPDLKMVVPYVRQRVLKNTNIVFSSVIPTNCVPENHYLWSLAESLGAQVSRELELKNPDLRTTHVVASKEGTVKVNVARKHKKIHVVSLEWLLCCADRWEHADERLFPLEENEANELSLNDSINARAKQFKSLKRKHNKEEPKEEDDDNFSERIFVEAGLSLSKEDIEDMDKEIDDACSVESSESDSSSSSSSIESLSSGDYPKGWKKRKRTAQEPENETAETSDAETIGSVDEEMAEAVKQEFNSF</sequence>
<dbReference type="InterPro" id="IPR004274">
    <property type="entry name" value="FCP1_dom"/>
</dbReference>
<keyword evidence="5 9" id="KW-0539">Nucleus</keyword>
<accession>A0AAV6UDC8</accession>
<dbReference type="FunFam" id="3.40.50.10190:FF:000007">
    <property type="entry name" value="RNA polymerase II subunit A C-terminal domain phosphatase"/>
    <property type="match status" value="1"/>
</dbReference>
<evidence type="ECO:0000313" key="14">
    <source>
        <dbReference type="Proteomes" id="UP000827092"/>
    </source>
</evidence>
<dbReference type="EC" id="3.1.3.16" evidence="2 9"/>
<dbReference type="PANTHER" id="PTHR23081">
    <property type="entry name" value="RNA POLYMERASE II CTD PHOSPHATASE"/>
    <property type="match status" value="1"/>
</dbReference>
<dbReference type="GO" id="GO:0005634">
    <property type="term" value="C:nucleus"/>
    <property type="evidence" value="ECO:0007669"/>
    <property type="project" value="UniProtKB-SubCell"/>
</dbReference>
<dbReference type="Gene3D" id="1.10.287.10">
    <property type="entry name" value="S15/NS1, RNA-binding"/>
    <property type="match status" value="1"/>
</dbReference>
<evidence type="ECO:0000256" key="1">
    <source>
        <dbReference type="ARBA" id="ARBA00004123"/>
    </source>
</evidence>
<evidence type="ECO:0000259" key="11">
    <source>
        <dbReference type="PROSITE" id="PS50172"/>
    </source>
</evidence>
<dbReference type="EMBL" id="JAFNEN010000498">
    <property type="protein sequence ID" value="KAG8181738.1"/>
    <property type="molecule type" value="Genomic_DNA"/>
</dbReference>
<evidence type="ECO:0000256" key="9">
    <source>
        <dbReference type="RuleBase" id="RU366066"/>
    </source>
</evidence>
<dbReference type="NCBIfam" id="TIGR02250">
    <property type="entry name" value="FCP1_euk"/>
    <property type="match status" value="1"/>
</dbReference>
<evidence type="ECO:0000256" key="5">
    <source>
        <dbReference type="ARBA" id="ARBA00023242"/>
    </source>
</evidence>
<dbReference type="Gene3D" id="3.40.50.10190">
    <property type="entry name" value="BRCT domain"/>
    <property type="match status" value="1"/>
</dbReference>
<evidence type="ECO:0000256" key="2">
    <source>
        <dbReference type="ARBA" id="ARBA00013081"/>
    </source>
</evidence>
<dbReference type="SUPFAM" id="SSF52113">
    <property type="entry name" value="BRCT domain"/>
    <property type="match status" value="1"/>
</dbReference>
<feature type="domain" description="BRCT" evidence="11">
    <location>
        <begin position="485"/>
        <end position="583"/>
    </location>
</feature>
<dbReference type="GO" id="GO:0008420">
    <property type="term" value="F:RNA polymerase II CTD heptapeptide repeat phosphatase activity"/>
    <property type="evidence" value="ECO:0007669"/>
    <property type="project" value="UniProtKB-UniRule"/>
</dbReference>
<feature type="compositionally biased region" description="Basic and acidic residues" evidence="10">
    <location>
        <begin position="360"/>
        <end position="373"/>
    </location>
</feature>
<dbReference type="Pfam" id="PF03031">
    <property type="entry name" value="NIF"/>
    <property type="match status" value="1"/>
</dbReference>
<evidence type="ECO:0000256" key="7">
    <source>
        <dbReference type="ARBA" id="ARBA00047761"/>
    </source>
</evidence>
<feature type="compositionally biased region" description="Polar residues" evidence="10">
    <location>
        <begin position="342"/>
        <end position="359"/>
    </location>
</feature>
<evidence type="ECO:0000256" key="8">
    <source>
        <dbReference type="ARBA" id="ARBA00048336"/>
    </source>
</evidence>
<comment type="catalytic activity">
    <reaction evidence="7 9">
        <text>O-phospho-L-seryl-[protein] + H2O = L-seryl-[protein] + phosphate</text>
        <dbReference type="Rhea" id="RHEA:20629"/>
        <dbReference type="Rhea" id="RHEA-COMP:9863"/>
        <dbReference type="Rhea" id="RHEA-COMP:11604"/>
        <dbReference type="ChEBI" id="CHEBI:15377"/>
        <dbReference type="ChEBI" id="CHEBI:29999"/>
        <dbReference type="ChEBI" id="CHEBI:43474"/>
        <dbReference type="ChEBI" id="CHEBI:83421"/>
        <dbReference type="EC" id="3.1.3.16"/>
    </reaction>
</comment>
<dbReference type="SUPFAM" id="SSF56784">
    <property type="entry name" value="HAD-like"/>
    <property type="match status" value="1"/>
</dbReference>
<dbReference type="CDD" id="cd17729">
    <property type="entry name" value="BRCT_CTDP1"/>
    <property type="match status" value="1"/>
</dbReference>